<evidence type="ECO:0000256" key="5">
    <source>
        <dbReference type="ARBA" id="ARBA00022605"/>
    </source>
</evidence>
<evidence type="ECO:0000256" key="8">
    <source>
        <dbReference type="ARBA" id="ARBA00051712"/>
    </source>
</evidence>
<dbReference type="GO" id="GO:0009089">
    <property type="term" value="P:lysine biosynthetic process via diaminopimelate"/>
    <property type="evidence" value="ECO:0007669"/>
    <property type="project" value="UniProtKB-UniPathway"/>
</dbReference>
<dbReference type="SUPFAM" id="SSF54506">
    <property type="entry name" value="Diaminopimelate epimerase-like"/>
    <property type="match status" value="1"/>
</dbReference>
<comment type="similarity">
    <text evidence="2">Belongs to the diaminopimelate epimerase family.</text>
</comment>
<comment type="caution">
    <text evidence="9">The sequence shown here is derived from an EMBL/GenBank/DDBJ whole genome shotgun (WGS) entry which is preliminary data.</text>
</comment>
<dbReference type="PROSITE" id="PS01326">
    <property type="entry name" value="DAP_EPIMERASE"/>
    <property type="match status" value="1"/>
</dbReference>
<accession>A0A1J5RCP1</accession>
<evidence type="ECO:0000256" key="1">
    <source>
        <dbReference type="ARBA" id="ARBA00005196"/>
    </source>
</evidence>
<evidence type="ECO:0000256" key="6">
    <source>
        <dbReference type="ARBA" id="ARBA00023154"/>
    </source>
</evidence>
<protein>
    <recommendedName>
        <fullName evidence="3">diaminopimelate epimerase</fullName>
        <ecNumber evidence="3">5.1.1.7</ecNumber>
    </recommendedName>
</protein>
<dbReference type="PANTHER" id="PTHR31689:SF0">
    <property type="entry name" value="DIAMINOPIMELATE EPIMERASE"/>
    <property type="match status" value="1"/>
</dbReference>
<proteinExistence type="inferred from homology"/>
<dbReference type="UniPathway" id="UPA00034">
    <property type="reaction ID" value="UER00025"/>
</dbReference>
<gene>
    <name evidence="9" type="primary">dapF_8</name>
    <name evidence="9" type="ORF">GALL_283480</name>
</gene>
<dbReference type="EMBL" id="MLJW01000316">
    <property type="protein sequence ID" value="OIQ89783.1"/>
    <property type="molecule type" value="Genomic_DNA"/>
</dbReference>
<evidence type="ECO:0000256" key="2">
    <source>
        <dbReference type="ARBA" id="ARBA00010219"/>
    </source>
</evidence>
<sequence length="275" mass="29484">MKLKFTKMHGIGNDFVVIDGVSQKFDLSPEQIQKLAHRNFGIGFDQLLLVEPSDVADFKYRIFNADGSEVAQCGNGARCFVRFVHDEHLTEKREISVETASGIIAPKLEENGLVTVNMGAPRFTPKDIPFIADASSTNYLLNVGNQQINIAAVSMGNPHAVLAVDDVDTAPVTALGSQIELHQSFPERVNVGFMQIIDAHNIKLRVFERGTGETLACGTGACAAVVTGIQSGHLQSPVKVSARGGELLIAWQGNASPVMMTGPAEPVFTGTITLP</sequence>
<comment type="catalytic activity">
    <reaction evidence="8">
        <text>(2S,6S)-2,6-diaminopimelate = meso-2,6-diaminopimelate</text>
        <dbReference type="Rhea" id="RHEA:15393"/>
        <dbReference type="ChEBI" id="CHEBI:57609"/>
        <dbReference type="ChEBI" id="CHEBI:57791"/>
        <dbReference type="EC" id="5.1.1.7"/>
    </reaction>
</comment>
<evidence type="ECO:0000313" key="9">
    <source>
        <dbReference type="EMBL" id="OIQ89783.1"/>
    </source>
</evidence>
<evidence type="ECO:0000256" key="7">
    <source>
        <dbReference type="ARBA" id="ARBA00023235"/>
    </source>
</evidence>
<dbReference type="PANTHER" id="PTHR31689">
    <property type="entry name" value="DIAMINOPIMELATE EPIMERASE, CHLOROPLASTIC"/>
    <property type="match status" value="1"/>
</dbReference>
<keyword evidence="5" id="KW-0028">Amino-acid biosynthesis</keyword>
<dbReference type="GO" id="GO:0005829">
    <property type="term" value="C:cytosol"/>
    <property type="evidence" value="ECO:0007669"/>
    <property type="project" value="TreeGrafter"/>
</dbReference>
<name>A0A1J5RCP1_9ZZZZ</name>
<dbReference type="AlphaFoldDB" id="A0A1J5RCP1"/>
<dbReference type="FunFam" id="3.10.310.10:FF:000001">
    <property type="entry name" value="Diaminopimelate epimerase"/>
    <property type="match status" value="1"/>
</dbReference>
<dbReference type="EC" id="5.1.1.7" evidence="3"/>
<keyword evidence="6" id="KW-0457">Lysine biosynthesis</keyword>
<dbReference type="Pfam" id="PF01678">
    <property type="entry name" value="DAP_epimerase"/>
    <property type="match status" value="2"/>
</dbReference>
<organism evidence="9">
    <name type="scientific">mine drainage metagenome</name>
    <dbReference type="NCBI Taxonomy" id="410659"/>
    <lineage>
        <taxon>unclassified sequences</taxon>
        <taxon>metagenomes</taxon>
        <taxon>ecological metagenomes</taxon>
    </lineage>
</organism>
<keyword evidence="4" id="KW-0963">Cytoplasm</keyword>
<dbReference type="InterPro" id="IPR001653">
    <property type="entry name" value="DAP_epimerase_DapF"/>
</dbReference>
<dbReference type="FunFam" id="3.10.310.10:FF:000004">
    <property type="entry name" value="Diaminopimelate epimerase"/>
    <property type="match status" value="1"/>
</dbReference>
<dbReference type="HAMAP" id="MF_00197">
    <property type="entry name" value="DAP_epimerase"/>
    <property type="match status" value="1"/>
</dbReference>
<comment type="pathway">
    <text evidence="1">Amino-acid biosynthesis; L-lysine biosynthesis via DAP pathway; DL-2,6-diaminopimelate from LL-2,6-diaminopimelate: step 1/1.</text>
</comment>
<dbReference type="NCBIfam" id="TIGR00652">
    <property type="entry name" value="DapF"/>
    <property type="match status" value="1"/>
</dbReference>
<keyword evidence="7 9" id="KW-0413">Isomerase</keyword>
<reference evidence="9" key="1">
    <citation type="submission" date="2016-10" db="EMBL/GenBank/DDBJ databases">
        <title>Sequence of Gallionella enrichment culture.</title>
        <authorList>
            <person name="Poehlein A."/>
            <person name="Muehling M."/>
            <person name="Daniel R."/>
        </authorList>
    </citation>
    <scope>NUCLEOTIDE SEQUENCE</scope>
</reference>
<evidence type="ECO:0000256" key="3">
    <source>
        <dbReference type="ARBA" id="ARBA00013080"/>
    </source>
</evidence>
<dbReference type="InterPro" id="IPR018510">
    <property type="entry name" value="DAP_epimerase_AS"/>
</dbReference>
<dbReference type="Gene3D" id="3.10.310.10">
    <property type="entry name" value="Diaminopimelate Epimerase, Chain A, domain 1"/>
    <property type="match status" value="2"/>
</dbReference>
<evidence type="ECO:0000256" key="4">
    <source>
        <dbReference type="ARBA" id="ARBA00022490"/>
    </source>
</evidence>
<dbReference type="GO" id="GO:0008837">
    <property type="term" value="F:diaminopimelate epimerase activity"/>
    <property type="evidence" value="ECO:0007669"/>
    <property type="project" value="UniProtKB-EC"/>
</dbReference>